<evidence type="ECO:0000313" key="3">
    <source>
        <dbReference type="Proteomes" id="UP001430306"/>
    </source>
</evidence>
<dbReference type="Pfam" id="PF12730">
    <property type="entry name" value="ABC2_membrane_4"/>
    <property type="match status" value="1"/>
</dbReference>
<keyword evidence="1" id="KW-1133">Transmembrane helix</keyword>
<keyword evidence="1" id="KW-0812">Transmembrane</keyword>
<feature type="transmembrane region" description="Helical" evidence="1">
    <location>
        <begin position="320"/>
        <end position="341"/>
    </location>
</feature>
<feature type="transmembrane region" description="Helical" evidence="1">
    <location>
        <begin position="362"/>
        <end position="384"/>
    </location>
</feature>
<name>A0ABS8NMW1_9BACT</name>
<feature type="transmembrane region" description="Helical" evidence="1">
    <location>
        <begin position="159"/>
        <end position="177"/>
    </location>
</feature>
<feature type="transmembrane region" description="Helical" evidence="1">
    <location>
        <begin position="296"/>
        <end position="314"/>
    </location>
</feature>
<feature type="transmembrane region" description="Helical" evidence="1">
    <location>
        <begin position="105"/>
        <end position="138"/>
    </location>
</feature>
<gene>
    <name evidence="2" type="ORF">LOC71_17740</name>
</gene>
<feature type="transmembrane region" description="Helical" evidence="1">
    <location>
        <begin position="63"/>
        <end position="85"/>
    </location>
</feature>
<evidence type="ECO:0000313" key="2">
    <source>
        <dbReference type="EMBL" id="MCC9644128.1"/>
    </source>
</evidence>
<proteinExistence type="predicted"/>
<feature type="transmembrane region" description="Helical" evidence="1">
    <location>
        <begin position="433"/>
        <end position="454"/>
    </location>
</feature>
<sequence length="904" mass="101968">MATALDDYSRVALRPTGSRMSHLIWKDFQMLKPLAIAAAIGILALYGLAVLRSSVDPVADPDLITLSVLWVLVPNLVALGVPPMSLGTENEERTLDWLRTLPVKWWQVLLSKMLVGFAAWFFALLLATACFVLSYVVLRGGWSWQRVSTINGMESLIELLAYSVGLLLCGWVAALLVRNPIGSVLLVLPFILGVTLLWNALVAELIDTPFRNGITFLEADASQRALLLGLAVVFTGVLSAAVVGLARRRLAGTSDAKWQAPIIAQAYQPTVVQVAWHGKPSRMRALLWQQLRQTRMVLGAALILLLGTILLSIADPRSNFMEPLFALAWPMMLLVLGVATFHGDRRGCRQGFFADRGWPATLIWLTRLIPTGSMALVLALALPFVSSSRWHFGPPHFQAYGTQAFVWAILVQCMLFILGVLTGQWGRRPSLAFFGAPVVALLWMLPAFGLFGLYQGYVSFLWIAAAILLFATWRLTPFVMQGASSVAVWGRGLAYCLLALGVMCGCIFWHRWWTTPAEMPRWRNEMLAYQIEPISFDDYQSAYMTLPGTRNVRLQCDVYPLEQMDAPLKKNMLSSEFPRVGPTEASAIKYTVRLHPNQYWANRVINYGYESSAERFRKLNTQLDAELSANKSMGEHVSQAELYGLCVDTPISVKHGRPQAYVNGRYYGVVPYGLLNWRPLRRKALEVAAKWTRITREQSMEFAVLEELLGNAESNEWIVIAGLRQVAYEQNLFSDSASPLGEDNLLDRQVFVRVVDELCDEQLRREGRERCLVSAWQRFQNAEWAGWSTRQLGDEKFFLSADLDDPLYRMGIERKRFTRKLDVAVRETLDQLRSGLRRWDDRELVALRGIWGELLRNRKDAASILAGNEYASPPQAPIFYQEQELLIDELRQMANELRQQLESE</sequence>
<feature type="transmembrane region" description="Helical" evidence="1">
    <location>
        <begin position="492"/>
        <end position="513"/>
    </location>
</feature>
<evidence type="ECO:0000256" key="1">
    <source>
        <dbReference type="SAM" id="Phobius"/>
    </source>
</evidence>
<feature type="transmembrane region" description="Helical" evidence="1">
    <location>
        <begin position="226"/>
        <end position="246"/>
    </location>
</feature>
<feature type="transmembrane region" description="Helical" evidence="1">
    <location>
        <begin position="30"/>
        <end position="51"/>
    </location>
</feature>
<reference evidence="2" key="1">
    <citation type="submission" date="2021-11" db="EMBL/GenBank/DDBJ databases">
        <title>Genome sequence.</title>
        <authorList>
            <person name="Sun Q."/>
        </authorList>
    </citation>
    <scope>NUCLEOTIDE SEQUENCE</scope>
    <source>
        <strain evidence="2">JC740</strain>
    </source>
</reference>
<feature type="transmembrane region" description="Helical" evidence="1">
    <location>
        <begin position="404"/>
        <end position="421"/>
    </location>
</feature>
<keyword evidence="1" id="KW-0472">Membrane</keyword>
<dbReference type="EMBL" id="JAJKFW010000025">
    <property type="protein sequence ID" value="MCC9644128.1"/>
    <property type="molecule type" value="Genomic_DNA"/>
</dbReference>
<keyword evidence="3" id="KW-1185">Reference proteome</keyword>
<comment type="caution">
    <text evidence="2">The sequence shown here is derived from an EMBL/GenBank/DDBJ whole genome shotgun (WGS) entry which is preliminary data.</text>
</comment>
<dbReference type="Proteomes" id="UP001430306">
    <property type="component" value="Unassembled WGS sequence"/>
</dbReference>
<feature type="transmembrane region" description="Helical" evidence="1">
    <location>
        <begin position="460"/>
        <end position="480"/>
    </location>
</feature>
<accession>A0ABS8NMW1</accession>
<protein>
    <submittedName>
        <fullName evidence="2">ABC transporter permease</fullName>
    </submittedName>
</protein>
<feature type="transmembrane region" description="Helical" evidence="1">
    <location>
        <begin position="183"/>
        <end position="206"/>
    </location>
</feature>
<dbReference type="RefSeq" id="WP_230275236.1">
    <property type="nucleotide sequence ID" value="NZ_JAJKFW010000025.1"/>
</dbReference>
<organism evidence="2 3">
    <name type="scientific">Rhodopirellula halodulae</name>
    <dbReference type="NCBI Taxonomy" id="2894198"/>
    <lineage>
        <taxon>Bacteria</taxon>
        <taxon>Pseudomonadati</taxon>
        <taxon>Planctomycetota</taxon>
        <taxon>Planctomycetia</taxon>
        <taxon>Pirellulales</taxon>
        <taxon>Pirellulaceae</taxon>
        <taxon>Rhodopirellula</taxon>
    </lineage>
</organism>